<dbReference type="Proteomes" id="UP001163823">
    <property type="component" value="Chromosome 8"/>
</dbReference>
<accession>A0AAD7LJP3</accession>
<organism evidence="1 2">
    <name type="scientific">Quillaja saponaria</name>
    <name type="common">Soap bark tree</name>
    <dbReference type="NCBI Taxonomy" id="32244"/>
    <lineage>
        <taxon>Eukaryota</taxon>
        <taxon>Viridiplantae</taxon>
        <taxon>Streptophyta</taxon>
        <taxon>Embryophyta</taxon>
        <taxon>Tracheophyta</taxon>
        <taxon>Spermatophyta</taxon>
        <taxon>Magnoliopsida</taxon>
        <taxon>eudicotyledons</taxon>
        <taxon>Gunneridae</taxon>
        <taxon>Pentapetalae</taxon>
        <taxon>rosids</taxon>
        <taxon>fabids</taxon>
        <taxon>Fabales</taxon>
        <taxon>Quillajaceae</taxon>
        <taxon>Quillaja</taxon>
    </lineage>
</organism>
<comment type="caution">
    <text evidence="1">The sequence shown here is derived from an EMBL/GenBank/DDBJ whole genome shotgun (WGS) entry which is preliminary data.</text>
</comment>
<protein>
    <submittedName>
        <fullName evidence="1">Pentatricopeptide repeat-containing protein, mitochondrial</fullName>
    </submittedName>
</protein>
<dbReference type="KEGG" id="qsa:O6P43_019988"/>
<proteinExistence type="predicted"/>
<gene>
    <name evidence="1" type="ORF">O6P43_019988</name>
</gene>
<dbReference type="EMBL" id="JARAOO010000008">
    <property type="protein sequence ID" value="KAJ7959409.1"/>
    <property type="molecule type" value="Genomic_DNA"/>
</dbReference>
<evidence type="ECO:0000313" key="1">
    <source>
        <dbReference type="EMBL" id="KAJ7959409.1"/>
    </source>
</evidence>
<reference evidence="1" key="1">
    <citation type="journal article" date="2023" name="Science">
        <title>Elucidation of the pathway for biosynthesis of saponin adjuvants from the soapbark tree.</title>
        <authorList>
            <person name="Reed J."/>
            <person name="Orme A."/>
            <person name="El-Demerdash A."/>
            <person name="Owen C."/>
            <person name="Martin L.B.B."/>
            <person name="Misra R.C."/>
            <person name="Kikuchi S."/>
            <person name="Rejzek M."/>
            <person name="Martin A.C."/>
            <person name="Harkess A."/>
            <person name="Leebens-Mack J."/>
            <person name="Louveau T."/>
            <person name="Stephenson M.J."/>
            <person name="Osbourn A."/>
        </authorList>
    </citation>
    <scope>NUCLEOTIDE SEQUENCE</scope>
    <source>
        <strain evidence="1">S10</strain>
    </source>
</reference>
<name>A0AAD7LJP3_QUISA</name>
<evidence type="ECO:0000313" key="2">
    <source>
        <dbReference type="Proteomes" id="UP001163823"/>
    </source>
</evidence>
<dbReference type="AlphaFoldDB" id="A0AAD7LJP3"/>
<sequence>MVQSVQHECSKLEFHHVATFASLIIGFCRKMVLPKEGILNFILMLSALNYPKLDSLQIQLFICDSNMAGFRNMNNLEAAVDCQKKMIKEGTACDLLTYSLQSLFGGLRKEGTPSRSTCCGCGYKEHKVYFWMQTLVDILDVKTLEVCSLRALVLVSYVFLKS</sequence>
<keyword evidence="2" id="KW-1185">Reference proteome</keyword>